<reference evidence="4" key="2">
    <citation type="submission" date="2025-05" db="UniProtKB">
        <authorList>
            <consortium name="EnsemblMetazoa"/>
        </authorList>
    </citation>
    <scope>IDENTIFICATION</scope>
    <source>
        <strain evidence="4">Foshan</strain>
    </source>
</reference>
<dbReference type="InterPro" id="IPR001111">
    <property type="entry name" value="TGF-b_propeptide"/>
</dbReference>
<feature type="compositionally biased region" description="Basic residues" evidence="1">
    <location>
        <begin position="417"/>
        <end position="431"/>
    </location>
</feature>
<dbReference type="RefSeq" id="XP_029725721.2">
    <property type="nucleotide sequence ID" value="XM_029869861.2"/>
</dbReference>
<dbReference type="GeneID" id="109406408"/>
<feature type="signal peptide" evidence="2">
    <location>
        <begin position="1"/>
        <end position="22"/>
    </location>
</feature>
<evidence type="ECO:0000259" key="3">
    <source>
        <dbReference type="Pfam" id="PF00688"/>
    </source>
</evidence>
<evidence type="ECO:0000256" key="1">
    <source>
        <dbReference type="SAM" id="MobiDB-lite"/>
    </source>
</evidence>
<feature type="compositionally biased region" description="Low complexity" evidence="1">
    <location>
        <begin position="432"/>
        <end position="441"/>
    </location>
</feature>
<sequence length="477" mass="54815">MKMKILLLLVISCFWNYGAVRGAPYASDVTMEEMVLPESKVLDFDNLTESERVDLLRNQINITAVKLQQQLLRAAAAQKNMQRAGAPMAIKQSASEPNISSHVQIRKNIEKHIIGNIRHNIESNLMRNDSYGHGGATHEMAFSAVCELPKHTNQSFWDDEYSWNLYFRLPHSKPYASVNSAMLRLYMTGTDNSTDSWNRRGDSDNCKNPAEQMIRVTVSVYWRKKSKDNVSTERKKRICSSITITRNYRGWIALDTLLAVKLWDKPNRNFGIAVDVQDQDDNPLPAARYFQPTDCSEASKANATAAVLPWNFFRNSLSWSSDEMDDVPHVPRIDVMMQKTSPPHPHYFSAHHQHPHHRMFRPHPQHQQQQKFHYGGSVRYRLENTAPAASSGSSSAFGNSYEMDETVEIKQHQPSVHAHHSMTKPHKKRHLQQQQQQQHQQHLQHHQEVVRTLDVEDSGESEEYYLASSGSLEERKL</sequence>
<feature type="compositionally biased region" description="Basic and acidic residues" evidence="1">
    <location>
        <begin position="445"/>
        <end position="454"/>
    </location>
</feature>
<keyword evidence="2" id="KW-0732">Signal</keyword>
<evidence type="ECO:0000313" key="4">
    <source>
        <dbReference type="EnsemblMetazoa" id="AALFPA23_010633.P14920"/>
    </source>
</evidence>
<feature type="region of interest" description="Disordered" evidence="1">
    <location>
        <begin position="411"/>
        <end position="477"/>
    </location>
</feature>
<name>A0ABM1YN18_AEDAL</name>
<protein>
    <recommendedName>
        <fullName evidence="3">TGF-beta propeptide domain-containing protein</fullName>
    </recommendedName>
</protein>
<organism evidence="4 5">
    <name type="scientific">Aedes albopictus</name>
    <name type="common">Asian tiger mosquito</name>
    <name type="synonym">Stegomyia albopicta</name>
    <dbReference type="NCBI Taxonomy" id="7160"/>
    <lineage>
        <taxon>Eukaryota</taxon>
        <taxon>Metazoa</taxon>
        <taxon>Ecdysozoa</taxon>
        <taxon>Arthropoda</taxon>
        <taxon>Hexapoda</taxon>
        <taxon>Insecta</taxon>
        <taxon>Pterygota</taxon>
        <taxon>Neoptera</taxon>
        <taxon>Endopterygota</taxon>
        <taxon>Diptera</taxon>
        <taxon>Nematocera</taxon>
        <taxon>Culicoidea</taxon>
        <taxon>Culicidae</taxon>
        <taxon>Culicinae</taxon>
        <taxon>Aedini</taxon>
        <taxon>Aedes</taxon>
        <taxon>Stegomyia</taxon>
    </lineage>
</organism>
<evidence type="ECO:0000313" key="5">
    <source>
        <dbReference type="Proteomes" id="UP000069940"/>
    </source>
</evidence>
<keyword evidence="5" id="KW-1185">Reference proteome</keyword>
<accession>A0ABM1YN18</accession>
<evidence type="ECO:0000256" key="2">
    <source>
        <dbReference type="SAM" id="SignalP"/>
    </source>
</evidence>
<dbReference type="Pfam" id="PF00688">
    <property type="entry name" value="TGFb_propeptide"/>
    <property type="match status" value="1"/>
</dbReference>
<reference evidence="5" key="1">
    <citation type="journal article" date="2015" name="Proc. Natl. Acad. Sci. U.S.A.">
        <title>Genome sequence of the Asian Tiger mosquito, Aedes albopictus, reveals insights into its biology, genetics, and evolution.</title>
        <authorList>
            <person name="Chen X.G."/>
            <person name="Jiang X."/>
            <person name="Gu J."/>
            <person name="Xu M."/>
            <person name="Wu Y."/>
            <person name="Deng Y."/>
            <person name="Zhang C."/>
            <person name="Bonizzoni M."/>
            <person name="Dermauw W."/>
            <person name="Vontas J."/>
            <person name="Armbruster P."/>
            <person name="Huang X."/>
            <person name="Yang Y."/>
            <person name="Zhang H."/>
            <person name="He W."/>
            <person name="Peng H."/>
            <person name="Liu Y."/>
            <person name="Wu K."/>
            <person name="Chen J."/>
            <person name="Lirakis M."/>
            <person name="Topalis P."/>
            <person name="Van Leeuwen T."/>
            <person name="Hall A.B."/>
            <person name="Jiang X."/>
            <person name="Thorpe C."/>
            <person name="Mueller R.L."/>
            <person name="Sun C."/>
            <person name="Waterhouse R.M."/>
            <person name="Yan G."/>
            <person name="Tu Z.J."/>
            <person name="Fang X."/>
            <person name="James A.A."/>
        </authorList>
    </citation>
    <scope>NUCLEOTIDE SEQUENCE [LARGE SCALE GENOMIC DNA]</scope>
    <source>
        <strain evidence="5">Foshan</strain>
    </source>
</reference>
<dbReference type="EnsemblMetazoa" id="AALFPA23_010633.R14920">
    <property type="protein sequence ID" value="AALFPA23_010633.P14920"/>
    <property type="gene ID" value="AALFPA23_010633"/>
</dbReference>
<feature type="domain" description="TGF-beta propeptide" evidence="3">
    <location>
        <begin position="137"/>
        <end position="280"/>
    </location>
</feature>
<proteinExistence type="predicted"/>
<dbReference type="Proteomes" id="UP000069940">
    <property type="component" value="Unassembled WGS sequence"/>
</dbReference>
<feature type="chain" id="PRO_5046135867" description="TGF-beta propeptide domain-containing protein" evidence="2">
    <location>
        <begin position="23"/>
        <end position="477"/>
    </location>
</feature>